<dbReference type="InterPro" id="IPR027443">
    <property type="entry name" value="IPNS-like_sf"/>
</dbReference>
<dbReference type="EMBL" id="LR797824">
    <property type="protein sequence ID" value="CAB4241908.1"/>
    <property type="molecule type" value="Genomic_DNA"/>
</dbReference>
<evidence type="ECO:0000313" key="2">
    <source>
        <dbReference type="EMBL" id="CAB4241908.1"/>
    </source>
</evidence>
<dbReference type="SUPFAM" id="SSF51197">
    <property type="entry name" value="Clavaminate synthase-like"/>
    <property type="match status" value="1"/>
</dbReference>
<feature type="region of interest" description="Disordered" evidence="1">
    <location>
        <begin position="38"/>
        <end position="59"/>
    </location>
</feature>
<sequence>MDQRFRRYYHTVDLARLQVEAEKLLLDTATGQFRTQMSLQTNGQANWDSGTGSRPGEAEDQWDKLHPDLVGTWWEDFFAKLPFKVYRSRLMTMQPRTCYSIHVDDNPRLHIAIKTTKQARFIFTEPPALQFIPADSHIWWVDTTKEHSAMNGSMEPRIHLVMCLVNDTKD</sequence>
<feature type="compositionally biased region" description="Polar residues" evidence="1">
    <location>
        <begin position="38"/>
        <end position="52"/>
    </location>
</feature>
<reference evidence="2" key="1">
    <citation type="submission" date="2020-05" db="EMBL/GenBank/DDBJ databases">
        <authorList>
            <person name="Chiriac C."/>
            <person name="Salcher M."/>
            <person name="Ghai R."/>
            <person name="Kavagutti S V."/>
        </authorList>
    </citation>
    <scope>NUCLEOTIDE SEQUENCE</scope>
</reference>
<dbReference type="Gene3D" id="2.60.120.330">
    <property type="entry name" value="B-lactam Antibiotic, Isopenicillin N Synthase, Chain"/>
    <property type="match status" value="1"/>
</dbReference>
<protein>
    <submittedName>
        <fullName evidence="2">Aspartyl/asparaginy/proline hydroxylase</fullName>
    </submittedName>
</protein>
<evidence type="ECO:0000256" key="1">
    <source>
        <dbReference type="SAM" id="MobiDB-lite"/>
    </source>
</evidence>
<name>A0A6J5TAF4_9CAUD</name>
<accession>A0A6J5TAF4</accession>
<gene>
    <name evidence="2" type="ORF">UFOVP71_446</name>
</gene>
<organism evidence="2">
    <name type="scientific">uncultured Caudovirales phage</name>
    <dbReference type="NCBI Taxonomy" id="2100421"/>
    <lineage>
        <taxon>Viruses</taxon>
        <taxon>Duplodnaviria</taxon>
        <taxon>Heunggongvirae</taxon>
        <taxon>Uroviricota</taxon>
        <taxon>Caudoviricetes</taxon>
        <taxon>Peduoviridae</taxon>
        <taxon>Maltschvirus</taxon>
        <taxon>Maltschvirus maltsch</taxon>
    </lineage>
</organism>
<proteinExistence type="predicted"/>